<sequence length="333" mass="35446">MSSFDEHRQIRESGAAIAGSVGSTALIDEATSELVIVRSQWRSVARRFFHHRVATLALLIFILLALAALGANFISPYDPNPPLTASVLSSARESPSAQHLFGTDKLGRDQLSRILVALGQSLQVGLGVALLSTIIGVTVGSLAGFYRGWIDALLMRFTDLFLVLPALAVLLIAAKNPEPSFFGLFDLPPATSTEGMILLLAALGWMPMARIVRGEYLSLREREFVEAARAAGAGGPRIILRHLLPNSVGPIVVFATLEVGLAILTEATLSFLGAGVQIPAISLGNLIADAEDTVGTDLAYLILFPGLVLFLIVLCANFIGDGLRDALDPRARK</sequence>
<dbReference type="Pfam" id="PF12911">
    <property type="entry name" value="OppC_N"/>
    <property type="match status" value="1"/>
</dbReference>
<evidence type="ECO:0000256" key="1">
    <source>
        <dbReference type="ARBA" id="ARBA00004651"/>
    </source>
</evidence>
<dbReference type="Pfam" id="PF00528">
    <property type="entry name" value="BPD_transp_1"/>
    <property type="match status" value="1"/>
</dbReference>
<dbReference type="CDD" id="cd06261">
    <property type="entry name" value="TM_PBP2"/>
    <property type="match status" value="1"/>
</dbReference>
<dbReference type="PANTHER" id="PTHR43386">
    <property type="entry name" value="OLIGOPEPTIDE TRANSPORT SYSTEM PERMEASE PROTEIN APPC"/>
    <property type="match status" value="1"/>
</dbReference>
<feature type="transmembrane region" description="Helical" evidence="7">
    <location>
        <begin position="124"/>
        <end position="146"/>
    </location>
</feature>
<keyword evidence="2" id="KW-0813">Transport</keyword>
<dbReference type="GO" id="GO:0055085">
    <property type="term" value="P:transmembrane transport"/>
    <property type="evidence" value="ECO:0007669"/>
    <property type="project" value="InterPro"/>
</dbReference>
<reference evidence="9" key="1">
    <citation type="submission" date="2020-05" db="EMBL/GenBank/DDBJ databases">
        <authorList>
            <person name="Chiriac C."/>
            <person name="Salcher M."/>
            <person name="Ghai R."/>
            <person name="Kavagutti S V."/>
        </authorList>
    </citation>
    <scope>NUCLEOTIDE SEQUENCE</scope>
</reference>
<dbReference type="GO" id="GO:0005886">
    <property type="term" value="C:plasma membrane"/>
    <property type="evidence" value="ECO:0007669"/>
    <property type="project" value="UniProtKB-SubCell"/>
</dbReference>
<protein>
    <submittedName>
        <fullName evidence="9">Unannotated protein</fullName>
    </submittedName>
</protein>
<gene>
    <name evidence="9" type="ORF">UFOPK2683_01517</name>
    <name evidence="10" type="ORF">UFOPK3605_00207</name>
    <name evidence="11" type="ORF">UFOPK3897_00248</name>
    <name evidence="12" type="ORF">UFOPK4121_00918</name>
</gene>
<dbReference type="SUPFAM" id="SSF161098">
    <property type="entry name" value="MetI-like"/>
    <property type="match status" value="1"/>
</dbReference>
<dbReference type="EMBL" id="CAFBMM010000003">
    <property type="protein sequence ID" value="CAB4896115.1"/>
    <property type="molecule type" value="Genomic_DNA"/>
</dbReference>
<keyword evidence="4 7" id="KW-0812">Transmembrane</keyword>
<accession>A0A6J6SJ65</accession>
<dbReference type="EMBL" id="CAFBOF010000002">
    <property type="protein sequence ID" value="CAB4969314.1"/>
    <property type="molecule type" value="Genomic_DNA"/>
</dbReference>
<dbReference type="InterPro" id="IPR000515">
    <property type="entry name" value="MetI-like"/>
</dbReference>
<keyword evidence="5 7" id="KW-1133">Transmembrane helix</keyword>
<evidence type="ECO:0000256" key="5">
    <source>
        <dbReference type="ARBA" id="ARBA00022989"/>
    </source>
</evidence>
<keyword evidence="3" id="KW-1003">Cell membrane</keyword>
<evidence type="ECO:0000256" key="6">
    <source>
        <dbReference type="ARBA" id="ARBA00023136"/>
    </source>
</evidence>
<evidence type="ECO:0000256" key="3">
    <source>
        <dbReference type="ARBA" id="ARBA00022475"/>
    </source>
</evidence>
<name>A0A6J6SJ65_9ZZZZ</name>
<evidence type="ECO:0000256" key="2">
    <source>
        <dbReference type="ARBA" id="ARBA00022448"/>
    </source>
</evidence>
<dbReference type="InterPro" id="IPR035906">
    <property type="entry name" value="MetI-like_sf"/>
</dbReference>
<comment type="subcellular location">
    <subcellularLocation>
        <location evidence="1">Cell membrane</location>
        <topology evidence="1">Multi-pass membrane protein</topology>
    </subcellularLocation>
</comment>
<dbReference type="AlphaFoldDB" id="A0A6J6SJ65"/>
<feature type="transmembrane region" description="Helical" evidence="7">
    <location>
        <begin position="153"/>
        <end position="174"/>
    </location>
</feature>
<feature type="transmembrane region" description="Helical" evidence="7">
    <location>
        <begin position="53"/>
        <end position="74"/>
    </location>
</feature>
<evidence type="ECO:0000256" key="4">
    <source>
        <dbReference type="ARBA" id="ARBA00022692"/>
    </source>
</evidence>
<dbReference type="EMBL" id="CAFBPQ010000026">
    <property type="protein sequence ID" value="CAB5025338.1"/>
    <property type="molecule type" value="Genomic_DNA"/>
</dbReference>
<dbReference type="PANTHER" id="PTHR43386:SF1">
    <property type="entry name" value="D,D-DIPEPTIDE TRANSPORT SYSTEM PERMEASE PROTEIN DDPC-RELATED"/>
    <property type="match status" value="1"/>
</dbReference>
<evidence type="ECO:0000313" key="11">
    <source>
        <dbReference type="EMBL" id="CAB4969314.1"/>
    </source>
</evidence>
<evidence type="ECO:0000259" key="8">
    <source>
        <dbReference type="PROSITE" id="PS50928"/>
    </source>
</evidence>
<dbReference type="Gene3D" id="1.10.3720.10">
    <property type="entry name" value="MetI-like"/>
    <property type="match status" value="1"/>
</dbReference>
<dbReference type="EMBL" id="CAEZYK010000122">
    <property type="protein sequence ID" value="CAB4734892.1"/>
    <property type="molecule type" value="Genomic_DNA"/>
</dbReference>
<feature type="transmembrane region" description="Helical" evidence="7">
    <location>
        <begin position="298"/>
        <end position="320"/>
    </location>
</feature>
<evidence type="ECO:0000313" key="10">
    <source>
        <dbReference type="EMBL" id="CAB4896115.1"/>
    </source>
</evidence>
<proteinExistence type="predicted"/>
<organism evidence="9">
    <name type="scientific">freshwater metagenome</name>
    <dbReference type="NCBI Taxonomy" id="449393"/>
    <lineage>
        <taxon>unclassified sequences</taxon>
        <taxon>metagenomes</taxon>
        <taxon>ecological metagenomes</taxon>
    </lineage>
</organism>
<dbReference type="InterPro" id="IPR050366">
    <property type="entry name" value="BP-dependent_transpt_permease"/>
</dbReference>
<evidence type="ECO:0000313" key="12">
    <source>
        <dbReference type="EMBL" id="CAB5025338.1"/>
    </source>
</evidence>
<feature type="domain" description="ABC transmembrane type-1" evidence="8">
    <location>
        <begin position="118"/>
        <end position="320"/>
    </location>
</feature>
<evidence type="ECO:0000256" key="7">
    <source>
        <dbReference type="SAM" id="Phobius"/>
    </source>
</evidence>
<dbReference type="PROSITE" id="PS50928">
    <property type="entry name" value="ABC_TM1"/>
    <property type="match status" value="1"/>
</dbReference>
<feature type="transmembrane region" description="Helical" evidence="7">
    <location>
        <begin position="251"/>
        <end position="278"/>
    </location>
</feature>
<feature type="transmembrane region" description="Helical" evidence="7">
    <location>
        <begin position="194"/>
        <end position="212"/>
    </location>
</feature>
<keyword evidence="6 7" id="KW-0472">Membrane</keyword>
<evidence type="ECO:0000313" key="9">
    <source>
        <dbReference type="EMBL" id="CAB4734892.1"/>
    </source>
</evidence>
<dbReference type="InterPro" id="IPR025966">
    <property type="entry name" value="OppC_N"/>
</dbReference>